<dbReference type="EMBL" id="HACA01023969">
    <property type="protein sequence ID" value="CDW41330.1"/>
    <property type="molecule type" value="Transcribed_RNA"/>
</dbReference>
<evidence type="ECO:0000313" key="1">
    <source>
        <dbReference type="EMBL" id="CDW41330.1"/>
    </source>
</evidence>
<reference evidence="1" key="1">
    <citation type="submission" date="2014-05" db="EMBL/GenBank/DDBJ databases">
        <authorList>
            <person name="Chronopoulou M."/>
        </authorList>
    </citation>
    <scope>NUCLEOTIDE SEQUENCE</scope>
    <source>
        <tissue evidence="1">Whole organism</tissue>
    </source>
</reference>
<accession>A0A0K2UTF0</accession>
<organism evidence="1">
    <name type="scientific">Lepeophtheirus salmonis</name>
    <name type="common">Salmon louse</name>
    <name type="synonym">Caligus salmonis</name>
    <dbReference type="NCBI Taxonomy" id="72036"/>
    <lineage>
        <taxon>Eukaryota</taxon>
        <taxon>Metazoa</taxon>
        <taxon>Ecdysozoa</taxon>
        <taxon>Arthropoda</taxon>
        <taxon>Crustacea</taxon>
        <taxon>Multicrustacea</taxon>
        <taxon>Hexanauplia</taxon>
        <taxon>Copepoda</taxon>
        <taxon>Siphonostomatoida</taxon>
        <taxon>Caligidae</taxon>
        <taxon>Lepeophtheirus</taxon>
    </lineage>
</organism>
<dbReference type="AlphaFoldDB" id="A0A0K2UTF0"/>
<proteinExistence type="predicted"/>
<name>A0A0K2UTF0_LEPSM</name>
<sequence length="59" mass="7041">LYPQSNGVLIGFTPVRYFRLLMVFVEHYRWQNRTNWKPIVSGLRIKIVLSDTISDIFLE</sequence>
<protein>
    <submittedName>
        <fullName evidence="1">Uncharacterized protein</fullName>
    </submittedName>
</protein>
<feature type="non-terminal residue" evidence="1">
    <location>
        <position position="1"/>
    </location>
</feature>